<sequence length="519" mass="56691">MEPLKAPGFSDEESFVLCDAATKGFPILHASLGFQKLYGFNQEECFDSSCGALVGADGILKDPLAVTAAERQIGSPQAGLAAGFAVMHDVMVDFVDDVVHQRETNFPAVLTVNRKSNGQLFTCQMSLMRKHHPELGWSYMVGLQQDVSSQIPVPELLKAAAQGHDGYKALCSSQARRSKLAERLQTKEAESHFHGIMRDAWRSALSRQMSDTCGKKMQKSRSMEERTIASVSTACSLSSVLPKKESKDDELVVDDFQRSSTWSPDACFHLGAIAKSSTLLTEAAKDSSEVGGTRFLDLLEPFDDEDLVAGAPATAQQAPALQCPELEELEVPIFLVSPAGRCPVVLSSFYFAKMLGYDSAEVQNSSLWLIFNPGADLADQVEQADLPQVLDDEAQVQEFWAAAEAGEFYKESKASTSNMKYDQKPQGELFVSGDFLQRGGSSLRTAVYLKQIELDDKMLIAGVAQPFPRMSEWKAVYQQVNDDLDKAIEVIAAEFFYSAPMRRQTAVGAEGSGLLAKGK</sequence>
<organism evidence="1 2">
    <name type="scientific">Symbiodinium necroappetens</name>
    <dbReference type="NCBI Taxonomy" id="1628268"/>
    <lineage>
        <taxon>Eukaryota</taxon>
        <taxon>Sar</taxon>
        <taxon>Alveolata</taxon>
        <taxon>Dinophyceae</taxon>
        <taxon>Suessiales</taxon>
        <taxon>Symbiodiniaceae</taxon>
        <taxon>Symbiodinium</taxon>
    </lineage>
</organism>
<gene>
    <name evidence="1" type="ORF">SNEC2469_LOCUS4216</name>
</gene>
<dbReference type="AlphaFoldDB" id="A0A812L7C0"/>
<name>A0A812L7C0_9DINO</name>
<dbReference type="Proteomes" id="UP000601435">
    <property type="component" value="Unassembled WGS sequence"/>
</dbReference>
<dbReference type="OrthoDB" id="420604at2759"/>
<comment type="caution">
    <text evidence="1">The sequence shown here is derived from an EMBL/GenBank/DDBJ whole genome shotgun (WGS) entry which is preliminary data.</text>
</comment>
<reference evidence="1" key="1">
    <citation type="submission" date="2021-02" db="EMBL/GenBank/DDBJ databases">
        <authorList>
            <person name="Dougan E. K."/>
            <person name="Rhodes N."/>
            <person name="Thang M."/>
            <person name="Chan C."/>
        </authorList>
    </citation>
    <scope>NUCLEOTIDE SEQUENCE</scope>
</reference>
<evidence type="ECO:0008006" key="3">
    <source>
        <dbReference type="Google" id="ProtNLM"/>
    </source>
</evidence>
<evidence type="ECO:0000313" key="2">
    <source>
        <dbReference type="Proteomes" id="UP000601435"/>
    </source>
</evidence>
<proteinExistence type="predicted"/>
<protein>
    <recommendedName>
        <fullName evidence="3">PAS domain-containing protein</fullName>
    </recommendedName>
</protein>
<dbReference type="EMBL" id="CAJNJA010008689">
    <property type="protein sequence ID" value="CAE7239384.1"/>
    <property type="molecule type" value="Genomic_DNA"/>
</dbReference>
<dbReference type="Gene3D" id="3.30.450.20">
    <property type="entry name" value="PAS domain"/>
    <property type="match status" value="1"/>
</dbReference>
<evidence type="ECO:0000313" key="1">
    <source>
        <dbReference type="EMBL" id="CAE7239384.1"/>
    </source>
</evidence>
<keyword evidence="2" id="KW-1185">Reference proteome</keyword>
<accession>A0A812L7C0</accession>